<evidence type="ECO:0000259" key="13">
    <source>
        <dbReference type="PROSITE" id="PS51384"/>
    </source>
</evidence>
<evidence type="ECO:0000256" key="12">
    <source>
        <dbReference type="PIRSR" id="PIRSR601834-1"/>
    </source>
</evidence>
<comment type="function">
    <text evidence="4">Nitrate reductase is a key enzyme involved in the first step of nitrate assimilation in plants, fungi and bacteria.</text>
</comment>
<evidence type="ECO:0000256" key="8">
    <source>
        <dbReference type="ARBA" id="ARBA00022630"/>
    </source>
</evidence>
<protein>
    <recommendedName>
        <fullName evidence="13">FAD-binding FR-type domain-containing protein</fullName>
    </recommendedName>
</protein>
<sequence>MPVKPANCDAAEAESKVALNLRQKIHVKLVSKTEISHDVRRFRFALPKENQVMGLPVGKHVFLYAHIDENNLVVQAYTPTSGPEEVGYFDLVVKIYFKGVHPKFPNGGAMSQYLESLEIGSALRTIRNYEAGSRLTINANQLATTMTETKS</sequence>
<keyword evidence="9 12" id="KW-0274">FAD</keyword>
<evidence type="ECO:0000256" key="11">
    <source>
        <dbReference type="ARBA" id="ARBA00023063"/>
    </source>
</evidence>
<keyword evidence="10" id="KW-0560">Oxidoreductase</keyword>
<dbReference type="InterPro" id="IPR001834">
    <property type="entry name" value="CBR-like"/>
</dbReference>
<dbReference type="PROSITE" id="PS51384">
    <property type="entry name" value="FAD_FR"/>
    <property type="match status" value="1"/>
</dbReference>
<dbReference type="AlphaFoldDB" id="A0AAN9XIT8"/>
<dbReference type="FunFam" id="2.40.30.10:FF:000021">
    <property type="entry name" value="NADH-cytochrome b5 reductase"/>
    <property type="match status" value="1"/>
</dbReference>
<evidence type="ECO:0000256" key="4">
    <source>
        <dbReference type="ARBA" id="ARBA00003838"/>
    </source>
</evidence>
<name>A0AAN9XIT8_PSOTE</name>
<comment type="cofactor">
    <cofactor evidence="2">
        <name>heme</name>
        <dbReference type="ChEBI" id="CHEBI:30413"/>
    </cofactor>
</comment>
<dbReference type="PANTHER" id="PTHR19370">
    <property type="entry name" value="NADH-CYTOCHROME B5 REDUCTASE"/>
    <property type="match status" value="1"/>
</dbReference>
<keyword evidence="11" id="KW-0534">Nitrate assimilation</keyword>
<dbReference type="InterPro" id="IPR008333">
    <property type="entry name" value="Cbr1-like_FAD-bd_dom"/>
</dbReference>
<reference evidence="14 15" key="1">
    <citation type="submission" date="2024-01" db="EMBL/GenBank/DDBJ databases">
        <title>The genomes of 5 underutilized Papilionoideae crops provide insights into root nodulation and disease resistanc.</title>
        <authorList>
            <person name="Jiang F."/>
        </authorList>
    </citation>
    <scope>NUCLEOTIDE SEQUENCE [LARGE SCALE GENOMIC DNA]</scope>
    <source>
        <strain evidence="14">DUOXIRENSHENG_FW03</strain>
        <tissue evidence="14">Leaves</tissue>
    </source>
</reference>
<comment type="cofactor">
    <cofactor evidence="1">
        <name>Mo-molybdopterin</name>
        <dbReference type="ChEBI" id="CHEBI:71302"/>
    </cofactor>
</comment>
<dbReference type="GO" id="GO:0009703">
    <property type="term" value="F:nitrate reductase (NADH) activity"/>
    <property type="evidence" value="ECO:0007669"/>
    <property type="project" value="TreeGrafter"/>
</dbReference>
<keyword evidence="7" id="KW-0500">Molybdenum</keyword>
<feature type="binding site" evidence="12">
    <location>
        <position position="111"/>
    </location>
    <ligand>
        <name>FAD</name>
        <dbReference type="ChEBI" id="CHEBI:57692"/>
    </ligand>
</feature>
<dbReference type="PANTHER" id="PTHR19370:SF185">
    <property type="entry name" value="NADH-CYTOCHROME B5 REDUCTASE"/>
    <property type="match status" value="1"/>
</dbReference>
<keyword evidence="15" id="KW-1185">Reference proteome</keyword>
<evidence type="ECO:0000256" key="6">
    <source>
        <dbReference type="ARBA" id="ARBA00011738"/>
    </source>
</evidence>
<gene>
    <name evidence="14" type="ORF">VNO78_22164</name>
</gene>
<feature type="binding site" evidence="12">
    <location>
        <position position="94"/>
    </location>
    <ligand>
        <name>FAD</name>
        <dbReference type="ChEBI" id="CHEBI:57692"/>
    </ligand>
</feature>
<comment type="cofactor">
    <cofactor evidence="3 12">
        <name>FAD</name>
        <dbReference type="ChEBI" id="CHEBI:57692"/>
    </cofactor>
</comment>
<proteinExistence type="inferred from homology"/>
<evidence type="ECO:0000313" key="15">
    <source>
        <dbReference type="Proteomes" id="UP001386955"/>
    </source>
</evidence>
<evidence type="ECO:0000256" key="3">
    <source>
        <dbReference type="ARBA" id="ARBA00001974"/>
    </source>
</evidence>
<dbReference type="Proteomes" id="UP001386955">
    <property type="component" value="Unassembled WGS sequence"/>
</dbReference>
<keyword evidence="8 12" id="KW-0285">Flavoprotein</keyword>
<evidence type="ECO:0000256" key="9">
    <source>
        <dbReference type="ARBA" id="ARBA00022827"/>
    </source>
</evidence>
<evidence type="ECO:0000313" key="14">
    <source>
        <dbReference type="EMBL" id="KAK7393606.1"/>
    </source>
</evidence>
<dbReference type="InterPro" id="IPR017938">
    <property type="entry name" value="Riboflavin_synthase-like_b-brl"/>
</dbReference>
<feature type="binding site" evidence="12">
    <location>
        <position position="110"/>
    </location>
    <ligand>
        <name>FAD</name>
        <dbReference type="ChEBI" id="CHEBI:57692"/>
    </ligand>
</feature>
<dbReference type="GO" id="GO:0006809">
    <property type="term" value="P:nitric oxide biosynthetic process"/>
    <property type="evidence" value="ECO:0007669"/>
    <property type="project" value="TreeGrafter"/>
</dbReference>
<dbReference type="EMBL" id="JAYMYS010000005">
    <property type="protein sequence ID" value="KAK7393606.1"/>
    <property type="molecule type" value="Genomic_DNA"/>
</dbReference>
<evidence type="ECO:0000256" key="7">
    <source>
        <dbReference type="ARBA" id="ARBA00022505"/>
    </source>
</evidence>
<dbReference type="Pfam" id="PF00970">
    <property type="entry name" value="FAD_binding_6"/>
    <property type="match status" value="1"/>
</dbReference>
<evidence type="ECO:0000256" key="2">
    <source>
        <dbReference type="ARBA" id="ARBA00001971"/>
    </source>
</evidence>
<feature type="binding site" evidence="12">
    <location>
        <position position="77"/>
    </location>
    <ligand>
        <name>FAD</name>
        <dbReference type="ChEBI" id="CHEBI:57692"/>
    </ligand>
</feature>
<feature type="binding site" evidence="12">
    <location>
        <position position="92"/>
    </location>
    <ligand>
        <name>FAD</name>
        <dbReference type="ChEBI" id="CHEBI:57692"/>
    </ligand>
</feature>
<dbReference type="CDD" id="cd06183">
    <property type="entry name" value="cyt_b5_reduct_like"/>
    <property type="match status" value="1"/>
</dbReference>
<dbReference type="GO" id="GO:0071949">
    <property type="term" value="F:FAD binding"/>
    <property type="evidence" value="ECO:0007669"/>
    <property type="project" value="TreeGrafter"/>
</dbReference>
<accession>A0AAN9XIT8</accession>
<comment type="subunit">
    <text evidence="6">Homodimer.</text>
</comment>
<evidence type="ECO:0000256" key="1">
    <source>
        <dbReference type="ARBA" id="ARBA00001924"/>
    </source>
</evidence>
<dbReference type="GO" id="GO:0042128">
    <property type="term" value="P:nitrate assimilation"/>
    <property type="evidence" value="ECO:0007669"/>
    <property type="project" value="UniProtKB-KW"/>
</dbReference>
<comment type="similarity">
    <text evidence="5">Belongs to the nitrate reductase family.</text>
</comment>
<dbReference type="InterPro" id="IPR017927">
    <property type="entry name" value="FAD-bd_FR_type"/>
</dbReference>
<comment type="caution">
    <text evidence="14">The sequence shown here is derived from an EMBL/GenBank/DDBJ whole genome shotgun (WGS) entry which is preliminary data.</text>
</comment>
<dbReference type="SUPFAM" id="SSF63380">
    <property type="entry name" value="Riboflavin synthase domain-like"/>
    <property type="match status" value="1"/>
</dbReference>
<organism evidence="14 15">
    <name type="scientific">Psophocarpus tetragonolobus</name>
    <name type="common">Winged bean</name>
    <name type="synonym">Dolichos tetragonolobus</name>
    <dbReference type="NCBI Taxonomy" id="3891"/>
    <lineage>
        <taxon>Eukaryota</taxon>
        <taxon>Viridiplantae</taxon>
        <taxon>Streptophyta</taxon>
        <taxon>Embryophyta</taxon>
        <taxon>Tracheophyta</taxon>
        <taxon>Spermatophyta</taxon>
        <taxon>Magnoliopsida</taxon>
        <taxon>eudicotyledons</taxon>
        <taxon>Gunneridae</taxon>
        <taxon>Pentapetalae</taxon>
        <taxon>rosids</taxon>
        <taxon>fabids</taxon>
        <taxon>Fabales</taxon>
        <taxon>Fabaceae</taxon>
        <taxon>Papilionoideae</taxon>
        <taxon>50 kb inversion clade</taxon>
        <taxon>NPAAA clade</taxon>
        <taxon>indigoferoid/millettioid clade</taxon>
        <taxon>Phaseoleae</taxon>
        <taxon>Psophocarpus</taxon>
    </lineage>
</organism>
<dbReference type="Gene3D" id="2.40.30.10">
    <property type="entry name" value="Translation factors"/>
    <property type="match status" value="1"/>
</dbReference>
<evidence type="ECO:0000256" key="5">
    <source>
        <dbReference type="ARBA" id="ARBA00006253"/>
    </source>
</evidence>
<feature type="domain" description="FAD-binding FR-type" evidence="13">
    <location>
        <begin position="22"/>
        <end position="138"/>
    </location>
</feature>
<evidence type="ECO:0000256" key="10">
    <source>
        <dbReference type="ARBA" id="ARBA00023002"/>
    </source>
</evidence>
<feature type="binding site" evidence="12">
    <location>
        <position position="97"/>
    </location>
    <ligand>
        <name>FAD</name>
        <dbReference type="ChEBI" id="CHEBI:57692"/>
    </ligand>
</feature>